<evidence type="ECO:0000259" key="1">
    <source>
        <dbReference type="Pfam" id="PF08000"/>
    </source>
</evidence>
<dbReference type="Gene3D" id="1.10.287.210">
    <property type="match status" value="1"/>
</dbReference>
<dbReference type="Pfam" id="PF08000">
    <property type="entry name" value="bPH_1"/>
    <property type="match status" value="1"/>
</dbReference>
<sequence>MFKKLAADALGLSDIGKVIEPQDYDKTESDDYVLYEKGEKIYFIIKTKADEYCFTNYALIHVDGDSAISKKRTLKRYDYKYNSLHHVSLETAGTIDLDVEIKFVIGETTFSIDINKSYAEKIKDLYKSLVTIEQIMRDNDKYRNHMLDSLDSAKKTLSSPGYSQGQSPAESFKSITEFTNTWLKNMSDSYSNTDFGHVFDLYIKN</sequence>
<evidence type="ECO:0000313" key="4">
    <source>
        <dbReference type="Proteomes" id="UP000030416"/>
    </source>
</evidence>
<reference evidence="3 4" key="1">
    <citation type="submission" date="2014-02" db="EMBL/GenBank/DDBJ databases">
        <title>Draft genome sequence of Lysinibacillus manganicus DSM 26584T.</title>
        <authorList>
            <person name="Zhang F."/>
            <person name="Wang G."/>
            <person name="Zhang L."/>
        </authorList>
    </citation>
    <scope>NUCLEOTIDE SEQUENCE [LARGE SCALE GENOMIC DNA]</scope>
    <source>
        <strain evidence="3 4">DSM 26584</strain>
    </source>
</reference>
<dbReference type="eggNOG" id="ENOG502Z8UG">
    <property type="taxonomic scope" value="Bacteria"/>
</dbReference>
<dbReference type="InterPro" id="IPR021722">
    <property type="entry name" value="YvbH_oligomer_dom"/>
</dbReference>
<proteinExistence type="predicted"/>
<name>A0A0A3IAW0_9BACL</name>
<gene>
    <name evidence="3" type="ORF">CD29_03060</name>
</gene>
<feature type="domain" description="Bacterial Pleckstrin homology" evidence="1">
    <location>
        <begin position="10"/>
        <end position="132"/>
    </location>
</feature>
<evidence type="ECO:0000259" key="2">
    <source>
        <dbReference type="Pfam" id="PF11724"/>
    </source>
</evidence>
<evidence type="ECO:0000313" key="3">
    <source>
        <dbReference type="EMBL" id="KGR79953.1"/>
    </source>
</evidence>
<dbReference type="Proteomes" id="UP000030416">
    <property type="component" value="Unassembled WGS sequence"/>
</dbReference>
<dbReference type="PANTHER" id="PTHR35796:SF2">
    <property type="entry name" value="YVBH-LIKE OLIGOMERISATION REGION"/>
    <property type="match status" value="1"/>
</dbReference>
<dbReference type="InterPro" id="IPR012544">
    <property type="entry name" value="PHb"/>
</dbReference>
<dbReference type="InterPro" id="IPR037063">
    <property type="entry name" value="PHb_sf"/>
</dbReference>
<keyword evidence="4" id="KW-1185">Reference proteome</keyword>
<accession>A0A0A3IAW0</accession>
<protein>
    <recommendedName>
        <fullName evidence="5">YvbH-like oligomerisation region</fullName>
    </recommendedName>
</protein>
<dbReference type="AlphaFoldDB" id="A0A0A3IAW0"/>
<dbReference type="SUPFAM" id="SSF50729">
    <property type="entry name" value="PH domain-like"/>
    <property type="match status" value="1"/>
</dbReference>
<dbReference type="Pfam" id="PF11724">
    <property type="entry name" value="YvbH_ext"/>
    <property type="match status" value="1"/>
</dbReference>
<dbReference type="EMBL" id="JPVN01000003">
    <property type="protein sequence ID" value="KGR79953.1"/>
    <property type="molecule type" value="Genomic_DNA"/>
</dbReference>
<dbReference type="Gene3D" id="2.30.29.50">
    <property type="entry name" value="Bacterial Pleckstrin homology domain"/>
    <property type="match status" value="1"/>
</dbReference>
<comment type="caution">
    <text evidence="3">The sequence shown here is derived from an EMBL/GenBank/DDBJ whole genome shotgun (WGS) entry which is preliminary data.</text>
</comment>
<organism evidence="3 4">
    <name type="scientific">Ureibacillus manganicus DSM 26584</name>
    <dbReference type="NCBI Taxonomy" id="1384049"/>
    <lineage>
        <taxon>Bacteria</taxon>
        <taxon>Bacillati</taxon>
        <taxon>Bacillota</taxon>
        <taxon>Bacilli</taxon>
        <taxon>Bacillales</taxon>
        <taxon>Caryophanaceae</taxon>
        <taxon>Ureibacillus</taxon>
    </lineage>
</organism>
<evidence type="ECO:0008006" key="5">
    <source>
        <dbReference type="Google" id="ProtNLM"/>
    </source>
</evidence>
<dbReference type="PANTHER" id="PTHR35796">
    <property type="entry name" value="HYPOTHETICAL CYTOSOLIC PROTEIN"/>
    <property type="match status" value="1"/>
</dbReference>
<dbReference type="STRING" id="1384049.CD29_03060"/>
<dbReference type="RefSeq" id="WP_036182692.1">
    <property type="nucleotide sequence ID" value="NZ_AVDA01000003.1"/>
</dbReference>
<dbReference type="OrthoDB" id="2351508at2"/>
<feature type="domain" description="YvbH-like oligomerisation" evidence="2">
    <location>
        <begin position="148"/>
        <end position="205"/>
    </location>
</feature>